<feature type="compositionally biased region" description="Low complexity" evidence="1">
    <location>
        <begin position="68"/>
        <end position="77"/>
    </location>
</feature>
<keyword evidence="2" id="KW-1133">Transmembrane helix</keyword>
<feature type="chain" id="PRO_5040937021" evidence="3">
    <location>
        <begin position="19"/>
        <end position="370"/>
    </location>
</feature>
<organism evidence="4 5">
    <name type="scientific">Desmophyllum pertusum</name>
    <dbReference type="NCBI Taxonomy" id="174260"/>
    <lineage>
        <taxon>Eukaryota</taxon>
        <taxon>Metazoa</taxon>
        <taxon>Cnidaria</taxon>
        <taxon>Anthozoa</taxon>
        <taxon>Hexacorallia</taxon>
        <taxon>Scleractinia</taxon>
        <taxon>Caryophylliina</taxon>
        <taxon>Caryophylliidae</taxon>
        <taxon>Desmophyllum</taxon>
    </lineage>
</organism>
<accession>A0A9X0A130</accession>
<feature type="region of interest" description="Disordered" evidence="1">
    <location>
        <begin position="43"/>
        <end position="85"/>
    </location>
</feature>
<feature type="region of interest" description="Disordered" evidence="1">
    <location>
        <begin position="289"/>
        <end position="370"/>
    </location>
</feature>
<feature type="compositionally biased region" description="Basic and acidic residues" evidence="1">
    <location>
        <begin position="327"/>
        <end position="341"/>
    </location>
</feature>
<comment type="caution">
    <text evidence="4">The sequence shown here is derived from an EMBL/GenBank/DDBJ whole genome shotgun (WGS) entry which is preliminary data.</text>
</comment>
<reference evidence="4" key="1">
    <citation type="submission" date="2023-01" db="EMBL/GenBank/DDBJ databases">
        <title>Genome assembly of the deep-sea coral Lophelia pertusa.</title>
        <authorList>
            <person name="Herrera S."/>
            <person name="Cordes E."/>
        </authorList>
    </citation>
    <scope>NUCLEOTIDE SEQUENCE</scope>
    <source>
        <strain evidence="4">USNM1676648</strain>
        <tissue evidence="4">Polyp</tissue>
    </source>
</reference>
<keyword evidence="3" id="KW-0732">Signal</keyword>
<evidence type="ECO:0000313" key="4">
    <source>
        <dbReference type="EMBL" id="KAJ7389694.1"/>
    </source>
</evidence>
<feature type="compositionally biased region" description="Basic and acidic residues" evidence="1">
    <location>
        <begin position="354"/>
        <end position="370"/>
    </location>
</feature>
<protein>
    <submittedName>
        <fullName evidence="4">Uncharacterized protein</fullName>
    </submittedName>
</protein>
<gene>
    <name evidence="4" type="ORF">OS493_029592</name>
</gene>
<dbReference type="OrthoDB" id="5990199at2759"/>
<evidence type="ECO:0000256" key="2">
    <source>
        <dbReference type="SAM" id="Phobius"/>
    </source>
</evidence>
<keyword evidence="2" id="KW-0812">Transmembrane</keyword>
<keyword evidence="2" id="KW-0472">Membrane</keyword>
<name>A0A9X0A130_9CNID</name>
<feature type="compositionally biased region" description="Polar residues" evidence="1">
    <location>
        <begin position="54"/>
        <end position="63"/>
    </location>
</feature>
<feature type="region of interest" description="Disordered" evidence="1">
    <location>
        <begin position="153"/>
        <end position="182"/>
    </location>
</feature>
<dbReference type="Proteomes" id="UP001163046">
    <property type="component" value="Unassembled WGS sequence"/>
</dbReference>
<feature type="compositionally biased region" description="Polar residues" evidence="1">
    <location>
        <begin position="289"/>
        <end position="298"/>
    </location>
</feature>
<keyword evidence="5" id="KW-1185">Reference proteome</keyword>
<evidence type="ECO:0000256" key="1">
    <source>
        <dbReference type="SAM" id="MobiDB-lite"/>
    </source>
</evidence>
<sequence length="370" mass="40008">MTAACILNVSSLPVTVVAETPSSSTKTSRTVNVQVDTTEGPVKTTDVFSKEPNRTTSSYSVSENAAKPSVSSSVHPPQVDHSDQSTPAVVAIGRADEESKENLNKIMMIGAPAGGALLVIIILIIVFVSSIRRSRKRKQIQQNGEIPLKMIKSSRRRRSKDVVTRGASSVRYAPPSAQSTLSEDSMTEGLLQIGDEPDQPVIVVQPPNGSLPRTEVEDAPLLAAGYSEKCDHLRVDLSANETTLAEEGASGVYDSIGSLLRAGCTKEAKPNEGKSDDEERYVTQEQIDATRDNAQAQAAPNEDHYKRPKGGVVKNVPHGNTYENLPDTDHLYESLGLKDPEGPVYENTRALPSSDHENIDRGREYEPIPI</sequence>
<dbReference type="EMBL" id="MU825426">
    <property type="protein sequence ID" value="KAJ7389694.1"/>
    <property type="molecule type" value="Genomic_DNA"/>
</dbReference>
<dbReference type="AlphaFoldDB" id="A0A9X0A130"/>
<proteinExistence type="predicted"/>
<feature type="transmembrane region" description="Helical" evidence="2">
    <location>
        <begin position="106"/>
        <end position="128"/>
    </location>
</feature>
<evidence type="ECO:0000313" key="5">
    <source>
        <dbReference type="Proteomes" id="UP001163046"/>
    </source>
</evidence>
<evidence type="ECO:0000256" key="3">
    <source>
        <dbReference type="SAM" id="SignalP"/>
    </source>
</evidence>
<feature type="signal peptide" evidence="3">
    <location>
        <begin position="1"/>
        <end position="18"/>
    </location>
</feature>